<dbReference type="Pfam" id="PF06993">
    <property type="entry name" value="DUF1304"/>
    <property type="match status" value="1"/>
</dbReference>
<dbReference type="Proteomes" id="UP000297729">
    <property type="component" value="Unassembled WGS sequence"/>
</dbReference>
<gene>
    <name evidence="2" type="ORF">E4L98_28300</name>
</gene>
<dbReference type="PANTHER" id="PTHR38446">
    <property type="entry name" value="BLL0914 PROTEIN"/>
    <property type="match status" value="1"/>
</dbReference>
<accession>A0A4Y9S1F3</accession>
<keyword evidence="1" id="KW-0812">Transmembrane</keyword>
<proteinExistence type="predicted"/>
<name>A0A4Y9S1F3_9BURK</name>
<feature type="transmembrane region" description="Helical" evidence="1">
    <location>
        <begin position="48"/>
        <end position="68"/>
    </location>
</feature>
<comment type="caution">
    <text evidence="2">The sequence shown here is derived from an EMBL/GenBank/DDBJ whole genome shotgun (WGS) entry which is preliminary data.</text>
</comment>
<protein>
    <submittedName>
        <fullName evidence="2">DUF1304 domain-containing protein</fullName>
    </submittedName>
</protein>
<dbReference type="PANTHER" id="PTHR38446:SF1">
    <property type="entry name" value="BLL0914 PROTEIN"/>
    <property type="match status" value="1"/>
</dbReference>
<feature type="transmembrane region" description="Helical" evidence="1">
    <location>
        <begin position="74"/>
        <end position="93"/>
    </location>
</feature>
<evidence type="ECO:0000256" key="1">
    <source>
        <dbReference type="SAM" id="Phobius"/>
    </source>
</evidence>
<dbReference type="RefSeq" id="WP_135204879.1">
    <property type="nucleotide sequence ID" value="NZ_SPVG01000267.1"/>
</dbReference>
<dbReference type="InterPro" id="IPR009732">
    <property type="entry name" value="DUF1304"/>
</dbReference>
<keyword evidence="3" id="KW-1185">Reference proteome</keyword>
<dbReference type="EMBL" id="SPVG01000267">
    <property type="protein sequence ID" value="TFW13846.1"/>
    <property type="molecule type" value="Genomic_DNA"/>
</dbReference>
<dbReference type="OrthoDB" id="9803832at2"/>
<dbReference type="AlphaFoldDB" id="A0A4Y9S1F3"/>
<reference evidence="2 3" key="1">
    <citation type="submission" date="2019-03" db="EMBL/GenBank/DDBJ databases">
        <title>Draft Genome Sequence of Duganella callidus sp. nov., a Novel Duganella Species Isolated from Cultivated Soil.</title>
        <authorList>
            <person name="Raths R."/>
            <person name="Peta V."/>
            <person name="Bucking H."/>
        </authorList>
    </citation>
    <scope>NUCLEOTIDE SEQUENCE [LARGE SCALE GENOMIC DNA]</scope>
    <source>
        <strain evidence="2 3">DN04</strain>
    </source>
</reference>
<feature type="transmembrane region" description="Helical" evidence="1">
    <location>
        <begin position="100"/>
        <end position="118"/>
    </location>
</feature>
<keyword evidence="1" id="KW-1133">Transmembrane helix</keyword>
<feature type="transmembrane region" description="Helical" evidence="1">
    <location>
        <begin position="6"/>
        <end position="27"/>
    </location>
</feature>
<sequence length="119" mass="12390">MLLAAQIVTALVALIHVYIVLLETALFDTRGRRVFGLSREKADIVRSAMSNQGCYNGFLVAALAVGLAHPDAAIASAFTVFGLACVAVAGVWGGVTVKRSILLIQTLPAVIGLALHFAA</sequence>
<evidence type="ECO:0000313" key="3">
    <source>
        <dbReference type="Proteomes" id="UP000297729"/>
    </source>
</evidence>
<keyword evidence="1" id="KW-0472">Membrane</keyword>
<evidence type="ECO:0000313" key="2">
    <source>
        <dbReference type="EMBL" id="TFW13846.1"/>
    </source>
</evidence>
<organism evidence="2 3">
    <name type="scientific">Duganella callida</name>
    <dbReference type="NCBI Taxonomy" id="2561932"/>
    <lineage>
        <taxon>Bacteria</taxon>
        <taxon>Pseudomonadati</taxon>
        <taxon>Pseudomonadota</taxon>
        <taxon>Betaproteobacteria</taxon>
        <taxon>Burkholderiales</taxon>
        <taxon>Oxalobacteraceae</taxon>
        <taxon>Telluria group</taxon>
        <taxon>Duganella</taxon>
    </lineage>
</organism>